<dbReference type="GO" id="GO:0005634">
    <property type="term" value="C:nucleus"/>
    <property type="evidence" value="ECO:0007669"/>
    <property type="project" value="UniProtKB-SubCell"/>
</dbReference>
<dbReference type="PANTHER" id="PTHR13129:SF4">
    <property type="entry name" value="DDB1- AND CUL4-ASSOCIATED FACTOR 1"/>
    <property type="match status" value="1"/>
</dbReference>
<accession>A0A3P7G9C8</accession>
<organism evidence="3">
    <name type="scientific">Toxocara canis</name>
    <name type="common">Canine roundworm</name>
    <dbReference type="NCBI Taxonomy" id="6265"/>
    <lineage>
        <taxon>Eukaryota</taxon>
        <taxon>Metazoa</taxon>
        <taxon>Ecdysozoa</taxon>
        <taxon>Nematoda</taxon>
        <taxon>Chromadorea</taxon>
        <taxon>Rhabditida</taxon>
        <taxon>Spirurina</taxon>
        <taxon>Ascaridomorpha</taxon>
        <taxon>Ascaridoidea</taxon>
        <taxon>Toxocaridae</taxon>
        <taxon>Toxocara</taxon>
    </lineage>
</organism>
<dbReference type="EMBL" id="UYWY01019509">
    <property type="protein sequence ID" value="VDM37859.1"/>
    <property type="molecule type" value="Genomic_DNA"/>
</dbReference>
<dbReference type="InterPro" id="IPR033270">
    <property type="entry name" value="VPRBP/DCAF1"/>
</dbReference>
<proteinExistence type="predicted"/>
<comment type="subcellular location">
    <subcellularLocation>
        <location evidence="1">Nucleus</location>
    </subcellularLocation>
</comment>
<sequence>MSSLLVHRKIALDFVAANGVDLLLAIDKNSLPAVVVATCLYYLAYSTDVMEKVCLLPECALDRLVEYCVFLLEHGYESGRAAATMFFTHALQFRPILERFDQVDGLRRILNCVSTLKLLQEDCDDVLSDEQLYTSFQAIRNTCAAFRR</sequence>
<protein>
    <submittedName>
        <fullName evidence="3">Uncharacterized protein</fullName>
    </submittedName>
</protein>
<evidence type="ECO:0000313" key="3">
    <source>
        <dbReference type="EMBL" id="VDM37859.1"/>
    </source>
</evidence>
<dbReference type="AlphaFoldDB" id="A0A3P7G9C8"/>
<dbReference type="GO" id="GO:0016567">
    <property type="term" value="P:protein ubiquitination"/>
    <property type="evidence" value="ECO:0007669"/>
    <property type="project" value="InterPro"/>
</dbReference>
<evidence type="ECO:0000256" key="2">
    <source>
        <dbReference type="ARBA" id="ARBA00023242"/>
    </source>
</evidence>
<name>A0A3P7G9C8_TOXCA</name>
<keyword evidence="2" id="KW-0539">Nucleus</keyword>
<evidence type="ECO:0000256" key="1">
    <source>
        <dbReference type="ARBA" id="ARBA00004123"/>
    </source>
</evidence>
<dbReference type="GO" id="GO:0080008">
    <property type="term" value="C:Cul4-RING E3 ubiquitin ligase complex"/>
    <property type="evidence" value="ECO:0007669"/>
    <property type="project" value="TreeGrafter"/>
</dbReference>
<gene>
    <name evidence="3" type="ORF">TCNE_LOCUS6538</name>
</gene>
<dbReference type="PANTHER" id="PTHR13129">
    <property type="entry name" value="VPRBP PROTEIN-RELATED"/>
    <property type="match status" value="1"/>
</dbReference>
<reference evidence="3" key="1">
    <citation type="submission" date="2018-11" db="EMBL/GenBank/DDBJ databases">
        <authorList>
            <consortium name="Pathogen Informatics"/>
        </authorList>
    </citation>
    <scope>NUCLEOTIDE SEQUENCE [LARGE SCALE GENOMIC DNA]</scope>
</reference>